<dbReference type="InterPro" id="IPR002376">
    <property type="entry name" value="Formyl_transf_N"/>
</dbReference>
<dbReference type="InterPro" id="IPR036477">
    <property type="entry name" value="Formyl_transf_N_sf"/>
</dbReference>
<feature type="domain" description="Formyl transferase N-terminal" evidence="1">
    <location>
        <begin position="58"/>
        <end position="132"/>
    </location>
</feature>
<dbReference type="EMBL" id="WTYO01000006">
    <property type="protein sequence ID" value="MXO69616.1"/>
    <property type="molecule type" value="Genomic_DNA"/>
</dbReference>
<name>A0ABW9UXS7_9SPHN</name>
<evidence type="ECO:0000259" key="1">
    <source>
        <dbReference type="Pfam" id="PF00551"/>
    </source>
</evidence>
<proteinExistence type="predicted"/>
<reference evidence="2 3" key="1">
    <citation type="submission" date="2019-12" db="EMBL/GenBank/DDBJ databases">
        <title>Genomic-based taxomic classification of the family Erythrobacteraceae.</title>
        <authorList>
            <person name="Xu L."/>
        </authorList>
    </citation>
    <scope>NUCLEOTIDE SEQUENCE [LARGE SCALE GENOMIC DNA]</scope>
    <source>
        <strain evidence="2 3">H32</strain>
    </source>
</reference>
<gene>
    <name evidence="2" type="ORF">GRI72_12375</name>
</gene>
<dbReference type="Gene3D" id="3.40.50.12230">
    <property type="match status" value="1"/>
</dbReference>
<organism evidence="2 3">
    <name type="scientific">Pelagerythrobacter marinus</name>
    <dbReference type="NCBI Taxonomy" id="538382"/>
    <lineage>
        <taxon>Bacteria</taxon>
        <taxon>Pseudomonadati</taxon>
        <taxon>Pseudomonadota</taxon>
        <taxon>Alphaproteobacteria</taxon>
        <taxon>Sphingomonadales</taxon>
        <taxon>Erythrobacteraceae</taxon>
        <taxon>Pelagerythrobacter</taxon>
    </lineage>
</organism>
<protein>
    <recommendedName>
        <fullName evidence="1">Formyl transferase N-terminal domain-containing protein</fullName>
    </recommendedName>
</protein>
<dbReference type="SUPFAM" id="SSF53328">
    <property type="entry name" value="Formyltransferase"/>
    <property type="match status" value="1"/>
</dbReference>
<dbReference type="RefSeq" id="WP_160734241.1">
    <property type="nucleotide sequence ID" value="NZ_WTYO01000006.1"/>
</dbReference>
<accession>A0ABW9UXS7</accession>
<evidence type="ECO:0000313" key="2">
    <source>
        <dbReference type="EMBL" id="MXO69616.1"/>
    </source>
</evidence>
<sequence>MRVVVLSKADGFCKSAQSVVRLHWPDAECADGAVGDQRPACLERAGDILISFLSPWIVTRAELARFRTAINFHPASTDYPGSGCYNFALYDEAPEYGATCHHMLPKVDTGDVILERRFPVKASDSVETLKLATMETMLGMFRDICALLAEGHPLPRADRSWSRKPYTFGEMNALKRLTDDMTPDEIKRRVRATVYPGYDGPYYDRDGVIERLPVPQRAPLA</sequence>
<dbReference type="Proteomes" id="UP000444401">
    <property type="component" value="Unassembled WGS sequence"/>
</dbReference>
<keyword evidence="3" id="KW-1185">Reference proteome</keyword>
<evidence type="ECO:0000313" key="3">
    <source>
        <dbReference type="Proteomes" id="UP000444401"/>
    </source>
</evidence>
<dbReference type="Pfam" id="PF00551">
    <property type="entry name" value="Formyl_trans_N"/>
    <property type="match status" value="1"/>
</dbReference>
<comment type="caution">
    <text evidence="2">The sequence shown here is derived from an EMBL/GenBank/DDBJ whole genome shotgun (WGS) entry which is preliminary data.</text>
</comment>